<keyword evidence="4 6" id="KW-0808">Transferase</keyword>
<dbReference type="Proteomes" id="UP000316217">
    <property type="component" value="Unassembled WGS sequence"/>
</dbReference>
<evidence type="ECO:0000259" key="5">
    <source>
        <dbReference type="SMART" id="SM00662"/>
    </source>
</evidence>
<dbReference type="InterPro" id="IPR050518">
    <property type="entry name" value="Rpo3/RPB3_RNA_Pol_subunit"/>
</dbReference>
<dbReference type="EMBL" id="RXII01000102">
    <property type="protein sequence ID" value="RZN59684.1"/>
    <property type="molecule type" value="Genomic_DNA"/>
</dbReference>
<dbReference type="OrthoDB" id="84933at2157"/>
<reference evidence="6 8" key="1">
    <citation type="submission" date="2018-10" db="EMBL/GenBank/DDBJ databases">
        <title>Co-occurring genomic capacity for anaerobic methane metabolism and dissimilatory sulfite reduction discovered in the Korarchaeota.</title>
        <authorList>
            <person name="Mckay L.J."/>
            <person name="Dlakic M."/>
            <person name="Fields M.W."/>
            <person name="Delmont T.O."/>
            <person name="Eren A.M."/>
            <person name="Jay Z.J."/>
            <person name="Klingelsmith K.B."/>
            <person name="Rusch D.B."/>
            <person name="Inskeep W.P."/>
        </authorList>
    </citation>
    <scope>NUCLEOTIDE SEQUENCE [LARGE SCALE GENOMIC DNA]</scope>
    <source>
        <strain evidence="6 8">MDKW</strain>
    </source>
</reference>
<dbReference type="PANTHER" id="PTHR11800:SF2">
    <property type="entry name" value="DNA-DIRECTED RNA POLYMERASE II SUBUNIT RPB3"/>
    <property type="match status" value="1"/>
</dbReference>
<protein>
    <recommendedName>
        <fullName evidence="4">DNA-directed RNA polymerase subunit Rpo3</fullName>
        <ecNumber evidence="4">2.7.7.6</ecNumber>
    </recommendedName>
    <alternativeName>
        <fullName evidence="4">DNA-directed RNA polymerase subunit D</fullName>
    </alternativeName>
</protein>
<proteinExistence type="inferred from homology"/>
<comment type="similarity">
    <text evidence="3 4">Belongs to the archaeal Rpo3/eukaryotic RPB3 RNA polymerase subunit family.</text>
</comment>
<evidence type="ECO:0000256" key="2">
    <source>
        <dbReference type="ARBA" id="ARBA00023163"/>
    </source>
</evidence>
<dbReference type="SUPFAM" id="SSF55257">
    <property type="entry name" value="RBP11-like subunits of RNA polymerase"/>
    <property type="match status" value="1"/>
</dbReference>
<dbReference type="SMART" id="SM00662">
    <property type="entry name" value="RPOLD"/>
    <property type="match status" value="1"/>
</dbReference>
<dbReference type="NCBIfam" id="NF001988">
    <property type="entry name" value="PRK00783.1"/>
    <property type="match status" value="1"/>
</dbReference>
<dbReference type="EMBL" id="RCOS01000062">
    <property type="protein sequence ID" value="RSN76188.1"/>
    <property type="molecule type" value="Genomic_DNA"/>
</dbReference>
<comment type="subunit">
    <text evidence="4">Part of the RNA polymerase complex.</text>
</comment>
<evidence type="ECO:0000256" key="4">
    <source>
        <dbReference type="HAMAP-Rule" id="MF_00320"/>
    </source>
</evidence>
<dbReference type="InterPro" id="IPR036603">
    <property type="entry name" value="RBP11-like"/>
</dbReference>
<dbReference type="Pfam" id="PF01000">
    <property type="entry name" value="RNA_pol_A_bac"/>
    <property type="match status" value="1"/>
</dbReference>
<keyword evidence="8" id="KW-1185">Reference proteome</keyword>
<comment type="catalytic activity">
    <reaction evidence="4">
        <text>RNA(n) + a ribonucleoside 5'-triphosphate = RNA(n+1) + diphosphate</text>
        <dbReference type="Rhea" id="RHEA:21248"/>
        <dbReference type="Rhea" id="RHEA-COMP:14527"/>
        <dbReference type="Rhea" id="RHEA-COMP:17342"/>
        <dbReference type="ChEBI" id="CHEBI:33019"/>
        <dbReference type="ChEBI" id="CHEBI:61557"/>
        <dbReference type="ChEBI" id="CHEBI:140395"/>
        <dbReference type="EC" id="2.7.7.6"/>
    </reaction>
</comment>
<evidence type="ECO:0000256" key="3">
    <source>
        <dbReference type="ARBA" id="ARBA00025804"/>
    </source>
</evidence>
<dbReference type="InterPro" id="IPR022842">
    <property type="entry name" value="RNAP_Rpo3/Rpb3/RPAC1"/>
</dbReference>
<keyword evidence="2 4" id="KW-0804">Transcription</keyword>
<dbReference type="Gene3D" id="3.30.70.3110">
    <property type="match status" value="1"/>
</dbReference>
<dbReference type="GO" id="GO:0046983">
    <property type="term" value="F:protein dimerization activity"/>
    <property type="evidence" value="ECO:0007669"/>
    <property type="project" value="InterPro"/>
</dbReference>
<accession>A0A3R9PKU2</accession>
<dbReference type="EC" id="2.7.7.6" evidence="4"/>
<dbReference type="PANTHER" id="PTHR11800">
    <property type="entry name" value="DNA-DIRECTED RNA POLYMERASE"/>
    <property type="match status" value="1"/>
</dbReference>
<dbReference type="Gene3D" id="3.30.1360.10">
    <property type="entry name" value="RNA polymerase, RBP11-like subunit"/>
    <property type="match status" value="1"/>
</dbReference>
<evidence type="ECO:0000313" key="7">
    <source>
        <dbReference type="EMBL" id="RZN59684.1"/>
    </source>
</evidence>
<dbReference type="AlphaFoldDB" id="A0A3R9PKU2"/>
<dbReference type="Pfam" id="PF01193">
    <property type="entry name" value="RNA_pol_L"/>
    <property type="match status" value="1"/>
</dbReference>
<comment type="caution">
    <text evidence="6">The sequence shown here is derived from an EMBL/GenBank/DDBJ whole genome shotgun (WGS) entry which is preliminary data.</text>
</comment>
<organism evidence="6 8">
    <name type="scientific">Candidatus Methanodesulfokora washburnensis</name>
    <dbReference type="NCBI Taxonomy" id="2478471"/>
    <lineage>
        <taxon>Archaea</taxon>
        <taxon>Thermoproteota</taxon>
        <taxon>Candidatus Korarchaeia</taxon>
        <taxon>Candidatus Korarchaeia incertae sedis</taxon>
        <taxon>Candidatus Methanodesulfokora</taxon>
    </lineage>
</organism>
<keyword evidence="4" id="KW-0963">Cytoplasm</keyword>
<dbReference type="PROSITE" id="PS00446">
    <property type="entry name" value="RNA_POL_D_30KD"/>
    <property type="match status" value="1"/>
</dbReference>
<dbReference type="HAMAP" id="MF_00320">
    <property type="entry name" value="RNApol_arch_Rpo3"/>
    <property type="match status" value="1"/>
</dbReference>
<comment type="function">
    <text evidence="4">DNA-dependent RNA polymerase (RNAP) catalyzes the transcription of DNA into RNA using the four ribonucleoside triphosphates as substrates.</text>
</comment>
<dbReference type="SUPFAM" id="SSF56553">
    <property type="entry name" value="Insert subdomain of RNA polymerase alpha subunit"/>
    <property type="match status" value="1"/>
</dbReference>
<dbReference type="InterPro" id="IPR011262">
    <property type="entry name" value="DNA-dir_RNA_pol_insert"/>
</dbReference>
<keyword evidence="1 4" id="KW-0240">DNA-directed RNA polymerase</keyword>
<dbReference type="GO" id="GO:0000428">
    <property type="term" value="C:DNA-directed RNA polymerase complex"/>
    <property type="evidence" value="ECO:0007669"/>
    <property type="project" value="UniProtKB-KW"/>
</dbReference>
<evidence type="ECO:0000256" key="1">
    <source>
        <dbReference type="ARBA" id="ARBA00022478"/>
    </source>
</evidence>
<dbReference type="GO" id="GO:0003677">
    <property type="term" value="F:DNA binding"/>
    <property type="evidence" value="ECO:0007669"/>
    <property type="project" value="UniProtKB-UniRule"/>
</dbReference>
<evidence type="ECO:0000313" key="6">
    <source>
        <dbReference type="EMBL" id="RSN76188.1"/>
    </source>
</evidence>
<dbReference type="InterPro" id="IPR001514">
    <property type="entry name" value="DNA-dir_RNA_pol_30-40kDasu_CS"/>
</dbReference>
<comment type="caution">
    <text evidence="4">Lacks conserved residue(s) required for the propagation of feature annotation.</text>
</comment>
<dbReference type="GO" id="GO:0005737">
    <property type="term" value="C:cytoplasm"/>
    <property type="evidence" value="ECO:0007669"/>
    <property type="project" value="UniProtKB-SubCell"/>
</dbReference>
<gene>
    <name evidence="4" type="primary">rpo3</name>
    <name evidence="4" type="synonym">rpoD</name>
    <name evidence="6" type="ORF">D6D85_04340</name>
    <name evidence="7" type="ORF">EF810_06605</name>
</gene>
<dbReference type="InterPro" id="IPR011263">
    <property type="entry name" value="DNA-dir_RNA_pol_RpoA/D/Rpb3"/>
</dbReference>
<dbReference type="GO" id="GO:0003899">
    <property type="term" value="F:DNA-directed RNA polymerase activity"/>
    <property type="evidence" value="ECO:0007669"/>
    <property type="project" value="UniProtKB-UniRule"/>
</dbReference>
<reference evidence="7 9" key="2">
    <citation type="journal article" date="2019" name="Nat. Microbiol.">
        <title>Wide diversity of methane and short-chain alkane metabolisms in uncultured archaea.</title>
        <authorList>
            <person name="Borrel G."/>
            <person name="Adam P.S."/>
            <person name="McKay L.J."/>
            <person name="Chen L.X."/>
            <person name="Sierra-Garcia I.N."/>
            <person name="Sieber C.M."/>
            <person name="Letourneur Q."/>
            <person name="Ghozlane A."/>
            <person name="Andersen G.L."/>
            <person name="Li W.J."/>
            <person name="Hallam S.J."/>
            <person name="Muyzer G."/>
            <person name="de Oliveira V.M."/>
            <person name="Inskeep W.P."/>
            <person name="Banfield J.F."/>
            <person name="Gribaldo S."/>
        </authorList>
    </citation>
    <scope>NUCLEOTIDE SEQUENCE [LARGE SCALE GENOMIC DNA]</scope>
    <source>
        <strain evidence="7">NM4</strain>
    </source>
</reference>
<sequence>MKIRVVEMKEDRATILLEDATPALANALRRSIMSEVPVMAVDEVIFFINTTDFIDEYIAHRLAMIPLRTDPKLYKISGDVFVTLKLDKTAEEDITVYSGDLESSDPLVIPVSSRIPIVTMRKGQRLKLEAIARLGRGKQHAKWQPVSGLRYSYLPIYEFDSSVVKLSDCEKCELEKLEGSWYRLNDPTKCPICASQLEKMVNRGEPGVRVRWDDKRIIIGFESNGQLPPFRIITMAAEELVKKFEEFESKFTSAIEAMKKSS</sequence>
<keyword evidence="4 6" id="KW-0548">Nucleotidyltransferase</keyword>
<dbReference type="Proteomes" id="UP000277582">
    <property type="component" value="Unassembled WGS sequence"/>
</dbReference>
<dbReference type="InterPro" id="IPR036643">
    <property type="entry name" value="RNApol_insert_sf"/>
</dbReference>
<name>A0A3R9PKU2_9CREN</name>
<dbReference type="Gene3D" id="2.170.120.12">
    <property type="entry name" value="DNA-directed RNA polymerase, insert domain"/>
    <property type="match status" value="1"/>
</dbReference>
<dbReference type="RefSeq" id="WP_125670811.1">
    <property type="nucleotide sequence ID" value="NZ_RCOS01000062.1"/>
</dbReference>
<dbReference type="GO" id="GO:0006351">
    <property type="term" value="P:DNA-templated transcription"/>
    <property type="evidence" value="ECO:0007669"/>
    <property type="project" value="UniProtKB-UniRule"/>
</dbReference>
<feature type="domain" description="DNA-directed RNA polymerase RpoA/D/Rpb3-type" evidence="5">
    <location>
        <begin position="12"/>
        <end position="250"/>
    </location>
</feature>
<comment type="subcellular location">
    <subcellularLocation>
        <location evidence="4">Cytoplasm</location>
    </subcellularLocation>
</comment>
<evidence type="ECO:0000313" key="8">
    <source>
        <dbReference type="Proteomes" id="UP000277582"/>
    </source>
</evidence>
<evidence type="ECO:0000313" key="9">
    <source>
        <dbReference type="Proteomes" id="UP000316217"/>
    </source>
</evidence>